<dbReference type="Gene3D" id="3.40.50.2000">
    <property type="entry name" value="Glycogen Phosphorylase B"/>
    <property type="match status" value="2"/>
</dbReference>
<dbReference type="InterPro" id="IPR028098">
    <property type="entry name" value="Glyco_trans_4-like_N"/>
</dbReference>
<dbReference type="GO" id="GO:0016757">
    <property type="term" value="F:glycosyltransferase activity"/>
    <property type="evidence" value="ECO:0007669"/>
    <property type="project" value="InterPro"/>
</dbReference>
<dbReference type="Pfam" id="PF13579">
    <property type="entry name" value="Glyco_trans_4_4"/>
    <property type="match status" value="1"/>
</dbReference>
<evidence type="ECO:0000313" key="4">
    <source>
        <dbReference type="Proteomes" id="UP000236649"/>
    </source>
</evidence>
<dbReference type="PANTHER" id="PTHR45947">
    <property type="entry name" value="SULFOQUINOVOSYL TRANSFERASE SQD2"/>
    <property type="match status" value="1"/>
</dbReference>
<feature type="domain" description="Glycosyl transferase family 1" evidence="1">
    <location>
        <begin position="203"/>
        <end position="335"/>
    </location>
</feature>
<dbReference type="GeneID" id="55529371"/>
<proteinExistence type="predicted"/>
<reference evidence="3 4" key="1">
    <citation type="submission" date="2018-01" db="EMBL/GenBank/DDBJ databases">
        <title>Species boundaries and ecological features among Paraburkholderia terrae DSMZ17804T, P. hospita DSMZ17164T and P. caribensis DSMZ13236T.</title>
        <authorList>
            <person name="Pratama A.A."/>
        </authorList>
    </citation>
    <scope>NUCLEOTIDE SEQUENCE [LARGE SCALE GENOMIC DNA]</scope>
    <source>
        <strain evidence="3 4">DSM 17164</strain>
    </source>
</reference>
<dbReference type="KEGG" id="phs:C2L64_13645"/>
<dbReference type="EMBL" id="CP026105">
    <property type="protein sequence ID" value="AUT69218.1"/>
    <property type="molecule type" value="Genomic_DNA"/>
</dbReference>
<name>A0AAN1MJC3_9BURK</name>
<dbReference type="SUPFAM" id="SSF53756">
    <property type="entry name" value="UDP-Glycosyltransferase/glycogen phosphorylase"/>
    <property type="match status" value="1"/>
</dbReference>
<dbReference type="AlphaFoldDB" id="A0AAN1MJC3"/>
<accession>A0AAN1MJC3</accession>
<evidence type="ECO:0000259" key="2">
    <source>
        <dbReference type="Pfam" id="PF13579"/>
    </source>
</evidence>
<dbReference type="Proteomes" id="UP000236649">
    <property type="component" value="Chromosome 1"/>
</dbReference>
<sequence length="410" mass="46794">MGLRILHAIITVNPAYGGPIQRIIQASREHRRMGNSIEIVTLDGPDERSLAQCEVICHPVGPGFGKYRYAPRLVPWLRANAPKYDLVIVNGIWNYISFGVWRALRDSGIPYFVFTHGMLDPYFKQRYPLKHFKKMLYWPWADYRVLRDANAVFFTCEEERLLARQSFRPYHCNEHVISYGTAGAVGNPDMQRELFLSRFPHLRGKRILLFLGRIHEKKGIDLTLRALAQCIQDTPRDKINDVRLIIAGPDDSEYARAAKALCYELQLTERVTWTGLLDNDLKWGAFLVSDAFVLNSHQENFGVAVAEALSAGLPTLITDKVNIWREIEQSGAGFVDKDDLAGAVCLLHRWLDASRREWADMRTRARQCFTSRFHIARSMQSLLDALAIYTVQQGSTGVAAEEQLELDENI</sequence>
<protein>
    <submittedName>
        <fullName evidence="3">Transferase</fullName>
    </submittedName>
</protein>
<gene>
    <name evidence="3" type="ORF">C2L64_13645</name>
</gene>
<evidence type="ECO:0000313" key="3">
    <source>
        <dbReference type="EMBL" id="AUT69218.1"/>
    </source>
</evidence>
<evidence type="ECO:0000259" key="1">
    <source>
        <dbReference type="Pfam" id="PF00534"/>
    </source>
</evidence>
<dbReference type="Pfam" id="PF00534">
    <property type="entry name" value="Glycos_transf_1"/>
    <property type="match status" value="1"/>
</dbReference>
<dbReference type="InterPro" id="IPR001296">
    <property type="entry name" value="Glyco_trans_1"/>
</dbReference>
<feature type="domain" description="Glycosyltransferase subfamily 4-like N-terminal" evidence="2">
    <location>
        <begin position="17"/>
        <end position="179"/>
    </location>
</feature>
<dbReference type="RefSeq" id="WP_090839177.1">
    <property type="nucleotide sequence ID" value="NZ_CADFGJ010000089.1"/>
</dbReference>
<keyword evidence="3" id="KW-0808">Transferase</keyword>
<dbReference type="InterPro" id="IPR050194">
    <property type="entry name" value="Glycosyltransferase_grp1"/>
</dbReference>
<dbReference type="PANTHER" id="PTHR45947:SF3">
    <property type="entry name" value="SULFOQUINOVOSYL TRANSFERASE SQD2"/>
    <property type="match status" value="1"/>
</dbReference>
<organism evidence="3 4">
    <name type="scientific">Paraburkholderia hospita</name>
    <dbReference type="NCBI Taxonomy" id="169430"/>
    <lineage>
        <taxon>Bacteria</taxon>
        <taxon>Pseudomonadati</taxon>
        <taxon>Pseudomonadota</taxon>
        <taxon>Betaproteobacteria</taxon>
        <taxon>Burkholderiales</taxon>
        <taxon>Burkholderiaceae</taxon>
        <taxon>Paraburkholderia</taxon>
    </lineage>
</organism>